<dbReference type="KEGG" id="wna:KA717_24085"/>
<name>A0A977PUF2_9CYAN</name>
<feature type="transmembrane region" description="Helical" evidence="1">
    <location>
        <begin position="52"/>
        <end position="70"/>
    </location>
</feature>
<keyword evidence="1" id="KW-0472">Membrane</keyword>
<keyword evidence="1" id="KW-0812">Transmembrane</keyword>
<organism evidence="2">
    <name type="scientific">Woronichinia naegeliana WA131</name>
    <dbReference type="NCBI Taxonomy" id="2824559"/>
    <lineage>
        <taxon>Bacteria</taxon>
        <taxon>Bacillati</taxon>
        <taxon>Cyanobacteriota</taxon>
        <taxon>Cyanophyceae</taxon>
        <taxon>Synechococcales</taxon>
        <taxon>Coelosphaeriaceae</taxon>
        <taxon>Woronichinia</taxon>
    </lineage>
</organism>
<feature type="transmembrane region" description="Helical" evidence="1">
    <location>
        <begin position="12"/>
        <end position="32"/>
    </location>
</feature>
<dbReference type="EMBL" id="CP073041">
    <property type="protein sequence ID" value="UXE59023.1"/>
    <property type="molecule type" value="Genomic_DNA"/>
</dbReference>
<protein>
    <submittedName>
        <fullName evidence="2">Uncharacterized protein</fullName>
    </submittedName>
</protein>
<evidence type="ECO:0000313" key="2">
    <source>
        <dbReference type="EMBL" id="UXE59023.1"/>
    </source>
</evidence>
<gene>
    <name evidence="2" type="ORF">KA717_24085</name>
</gene>
<dbReference type="Proteomes" id="UP001065613">
    <property type="component" value="Chromosome"/>
</dbReference>
<dbReference type="AlphaFoldDB" id="A0A977PUF2"/>
<proteinExistence type="predicted"/>
<sequence>MKELFLTWLNRFLVFDVFLVLLGFVWFAIAVVGQSTGLPLGYHLWQKLWLPLFNPAISILILGALLSWLINKIGQWFSLTANK</sequence>
<keyword evidence="1" id="KW-1133">Transmembrane helix</keyword>
<accession>A0A977PUF2</accession>
<evidence type="ECO:0000256" key="1">
    <source>
        <dbReference type="SAM" id="Phobius"/>
    </source>
</evidence>
<reference evidence="2" key="1">
    <citation type="submission" date="2021-04" db="EMBL/GenBank/DDBJ databases">
        <title>Genome sequence of Woronichinia naegeliana from Washington state freshwater lake bloom.</title>
        <authorList>
            <person name="Dreher T.W."/>
        </authorList>
    </citation>
    <scope>NUCLEOTIDE SEQUENCE</scope>
    <source>
        <strain evidence="2">WA131</strain>
    </source>
</reference>